<evidence type="ECO:0000259" key="7">
    <source>
        <dbReference type="PROSITE" id="PS50983"/>
    </source>
</evidence>
<dbReference type="PANTHER" id="PTHR30532:SF26">
    <property type="entry name" value="IRON(3+)-HYDROXAMATE-BINDING PROTEIN FHUD"/>
    <property type="match status" value="1"/>
</dbReference>
<dbReference type="PROSITE" id="PS50983">
    <property type="entry name" value="FE_B12_PBP"/>
    <property type="match status" value="1"/>
</dbReference>
<comment type="caution">
    <text evidence="8">The sequence shown here is derived from an EMBL/GenBank/DDBJ whole genome shotgun (WGS) entry which is preliminary data.</text>
</comment>
<organism evidence="8 9">
    <name type="scientific">Romboutsia timonensis</name>
    <dbReference type="NCBI Taxonomy" id="1776391"/>
    <lineage>
        <taxon>Bacteria</taxon>
        <taxon>Bacillati</taxon>
        <taxon>Bacillota</taxon>
        <taxon>Clostridia</taxon>
        <taxon>Peptostreptococcales</taxon>
        <taxon>Peptostreptococcaceae</taxon>
        <taxon>Romboutsia</taxon>
    </lineage>
</organism>
<reference evidence="8" key="1">
    <citation type="journal article" date="2021" name="PeerJ">
        <title>Extensive microbial diversity within the chicken gut microbiome revealed by metagenomics and culture.</title>
        <authorList>
            <person name="Gilroy R."/>
            <person name="Ravi A."/>
            <person name="Getino M."/>
            <person name="Pursley I."/>
            <person name="Horton D.L."/>
            <person name="Alikhan N.F."/>
            <person name="Baker D."/>
            <person name="Gharbi K."/>
            <person name="Hall N."/>
            <person name="Watson M."/>
            <person name="Adriaenssens E.M."/>
            <person name="Foster-Nyarko E."/>
            <person name="Jarju S."/>
            <person name="Secka A."/>
            <person name="Antonio M."/>
            <person name="Oren A."/>
            <person name="Chaudhuri R.R."/>
            <person name="La Ragione R."/>
            <person name="Hildebrand F."/>
            <person name="Pallen M.J."/>
        </authorList>
    </citation>
    <scope>NUCLEOTIDE SEQUENCE</scope>
    <source>
        <strain evidence="8">1277</strain>
    </source>
</reference>
<evidence type="ECO:0000256" key="1">
    <source>
        <dbReference type="ARBA" id="ARBA00004196"/>
    </source>
</evidence>
<dbReference type="Gene3D" id="3.40.50.1980">
    <property type="entry name" value="Nitrogenase molybdenum iron protein domain"/>
    <property type="match status" value="2"/>
</dbReference>
<evidence type="ECO:0000256" key="6">
    <source>
        <dbReference type="SAM" id="SignalP"/>
    </source>
</evidence>
<dbReference type="InterPro" id="IPR051313">
    <property type="entry name" value="Bact_iron-sidero_bind"/>
</dbReference>
<evidence type="ECO:0000256" key="5">
    <source>
        <dbReference type="SAM" id="MobiDB-lite"/>
    </source>
</evidence>
<name>A0A921SZL3_9FIRM</name>
<dbReference type="InterPro" id="IPR002491">
    <property type="entry name" value="ABC_transptr_periplasmic_BD"/>
</dbReference>
<evidence type="ECO:0000256" key="2">
    <source>
        <dbReference type="ARBA" id="ARBA00008814"/>
    </source>
</evidence>
<evidence type="ECO:0000313" key="9">
    <source>
        <dbReference type="Proteomes" id="UP000776700"/>
    </source>
</evidence>
<evidence type="ECO:0000313" key="8">
    <source>
        <dbReference type="EMBL" id="HJG96145.1"/>
    </source>
</evidence>
<dbReference type="GO" id="GO:1901678">
    <property type="term" value="P:iron coordination entity transport"/>
    <property type="evidence" value="ECO:0007669"/>
    <property type="project" value="UniProtKB-ARBA"/>
</dbReference>
<evidence type="ECO:0000256" key="4">
    <source>
        <dbReference type="ARBA" id="ARBA00022729"/>
    </source>
</evidence>
<keyword evidence="3" id="KW-0813">Transport</keyword>
<dbReference type="PANTHER" id="PTHR30532">
    <property type="entry name" value="IRON III DICITRATE-BINDING PERIPLASMIC PROTEIN"/>
    <property type="match status" value="1"/>
</dbReference>
<feature type="signal peptide" evidence="6">
    <location>
        <begin position="1"/>
        <end position="17"/>
    </location>
</feature>
<dbReference type="Pfam" id="PF01497">
    <property type="entry name" value="Peripla_BP_2"/>
    <property type="match status" value="1"/>
</dbReference>
<keyword evidence="4 6" id="KW-0732">Signal</keyword>
<comment type="similarity">
    <text evidence="2">Belongs to the bacterial solute-binding protein 8 family.</text>
</comment>
<protein>
    <submittedName>
        <fullName evidence="8">ABC transporter substrate-binding protein</fullName>
    </submittedName>
</protein>
<dbReference type="GO" id="GO:0030288">
    <property type="term" value="C:outer membrane-bounded periplasmic space"/>
    <property type="evidence" value="ECO:0007669"/>
    <property type="project" value="TreeGrafter"/>
</dbReference>
<reference evidence="8" key="2">
    <citation type="submission" date="2021-09" db="EMBL/GenBank/DDBJ databases">
        <authorList>
            <person name="Gilroy R."/>
        </authorList>
    </citation>
    <scope>NUCLEOTIDE SEQUENCE</scope>
    <source>
        <strain evidence="8">1277</strain>
    </source>
</reference>
<dbReference type="SUPFAM" id="SSF53807">
    <property type="entry name" value="Helical backbone' metal receptor"/>
    <property type="match status" value="1"/>
</dbReference>
<feature type="region of interest" description="Disordered" evidence="5">
    <location>
        <begin position="22"/>
        <end position="45"/>
    </location>
</feature>
<feature type="chain" id="PRO_5039380810" evidence="6">
    <location>
        <begin position="18"/>
        <end position="304"/>
    </location>
</feature>
<dbReference type="Proteomes" id="UP000776700">
    <property type="component" value="Unassembled WGS sequence"/>
</dbReference>
<feature type="compositionally biased region" description="Basic and acidic residues" evidence="5">
    <location>
        <begin position="23"/>
        <end position="45"/>
    </location>
</feature>
<evidence type="ECO:0000256" key="3">
    <source>
        <dbReference type="ARBA" id="ARBA00022448"/>
    </source>
</evidence>
<accession>A0A921SZL3</accession>
<gene>
    <name evidence="8" type="ORF">K8V90_03470</name>
</gene>
<dbReference type="EMBL" id="DYUB01000114">
    <property type="protein sequence ID" value="HJG96145.1"/>
    <property type="molecule type" value="Genomic_DNA"/>
</dbReference>
<dbReference type="PROSITE" id="PS51257">
    <property type="entry name" value="PROKAR_LIPOPROTEIN"/>
    <property type="match status" value="1"/>
</dbReference>
<proteinExistence type="inferred from homology"/>
<comment type="subcellular location">
    <subcellularLocation>
        <location evidence="1">Cell envelope</location>
    </subcellularLocation>
</comment>
<dbReference type="AlphaFoldDB" id="A0A921SZL3"/>
<sequence>MKRYLFLFMACLVFLLAACGNNDSKDSKDSSDSKEVTYTDQDGNKIKVPNKPKRIVDLTASYGNFKKLGVEPIAITNVYPDSKFLKQDDIKKVDPEDPEAVAKLKPDLIIAYAENKNINKLKKIAPTVSFRVKDLTYKDMHEDIGKLVGKEDDAKQQIKDLDKKMKDDGKEVKEKLGEDNTYTIMDIQPKLMYLFGPGFGRGSDVIYNGYGLKQDSDAKKDIPKERYMEVSQEDFQKYTGDYLLVPTQDGKAPNNAFTKSNVWKNTDAIKNDHVIYYSINEFLYSDPISLEKQSDFFKKELLNK</sequence>
<feature type="domain" description="Fe/B12 periplasmic-binding" evidence="7">
    <location>
        <begin position="53"/>
        <end position="304"/>
    </location>
</feature>